<accession>A0ABQ3N352</accession>
<dbReference type="EMBL" id="BNDS01000007">
    <property type="protein sequence ID" value="GHH98521.1"/>
    <property type="molecule type" value="Genomic_DNA"/>
</dbReference>
<proteinExistence type="predicted"/>
<reference evidence="2 3" key="1">
    <citation type="journal article" date="2022" name="Int. J. Syst. Evol. Microbiol.">
        <title>Neobacillus kokaensis sp. nov., isolated from soil.</title>
        <authorList>
            <person name="Yuki K."/>
            <person name="Matsubara H."/>
            <person name="Yamaguchi S."/>
        </authorList>
    </citation>
    <scope>NUCLEOTIDE SEQUENCE [LARGE SCALE GENOMIC DNA]</scope>
    <source>
        <strain evidence="2 3">LOB 377</strain>
    </source>
</reference>
<keyword evidence="3" id="KW-1185">Reference proteome</keyword>
<dbReference type="Pfam" id="PF10737">
    <property type="entry name" value="GerPC"/>
    <property type="match status" value="1"/>
</dbReference>
<gene>
    <name evidence="2" type="ORF">AM1BK_20640</name>
</gene>
<name>A0ABQ3N352_9BACI</name>
<dbReference type="RefSeq" id="WP_191272450.1">
    <property type="nucleotide sequence ID" value="NZ_BNDS01000007.1"/>
</dbReference>
<feature type="coiled-coil region" evidence="1">
    <location>
        <begin position="16"/>
        <end position="43"/>
    </location>
</feature>
<protein>
    <submittedName>
        <fullName evidence="2">Germination protein PC</fullName>
    </submittedName>
</protein>
<dbReference type="Proteomes" id="UP000637074">
    <property type="component" value="Unassembled WGS sequence"/>
</dbReference>
<sequence length="207" mass="23982">MYQDLYQYLQWLQMCFQAQEKRIAALETTIQNLQKQLKQIQEKPTIHVDTIEYKFDQLKVETLEGTLNIGLNPNELSGIEDFAVENQSLNTPFSPEQQMRLSMKIEESIHEYLNTDLPQIVDSTQRNLAIPPNESYLSFIKEDIIKQLPSRIDYHLKALAQKNQGKDSNEAIENKVIVALKQEIQNGVQVFLNNLPENMKGMNTDEL</sequence>
<dbReference type="InterPro" id="IPR019673">
    <property type="entry name" value="Spore_germination_GerPC"/>
</dbReference>
<evidence type="ECO:0000313" key="3">
    <source>
        <dbReference type="Proteomes" id="UP000637074"/>
    </source>
</evidence>
<evidence type="ECO:0000313" key="2">
    <source>
        <dbReference type="EMBL" id="GHH98521.1"/>
    </source>
</evidence>
<organism evidence="2 3">
    <name type="scientific">Neobacillus kokaensis</name>
    <dbReference type="NCBI Taxonomy" id="2759023"/>
    <lineage>
        <taxon>Bacteria</taxon>
        <taxon>Bacillati</taxon>
        <taxon>Bacillota</taxon>
        <taxon>Bacilli</taxon>
        <taxon>Bacillales</taxon>
        <taxon>Bacillaceae</taxon>
        <taxon>Neobacillus</taxon>
    </lineage>
</organism>
<comment type="caution">
    <text evidence="2">The sequence shown here is derived from an EMBL/GenBank/DDBJ whole genome shotgun (WGS) entry which is preliminary data.</text>
</comment>
<keyword evidence="1" id="KW-0175">Coiled coil</keyword>
<evidence type="ECO:0000256" key="1">
    <source>
        <dbReference type="SAM" id="Coils"/>
    </source>
</evidence>